<keyword evidence="3" id="KW-1185">Reference proteome</keyword>
<feature type="compositionally biased region" description="Low complexity" evidence="1">
    <location>
        <begin position="272"/>
        <end position="283"/>
    </location>
</feature>
<feature type="compositionally biased region" description="Low complexity" evidence="1">
    <location>
        <begin position="234"/>
        <end position="245"/>
    </location>
</feature>
<feature type="region of interest" description="Disordered" evidence="1">
    <location>
        <begin position="202"/>
        <end position="345"/>
    </location>
</feature>
<accession>A0A6M5YZ90</accession>
<feature type="compositionally biased region" description="Basic residues" evidence="1">
    <location>
        <begin position="260"/>
        <end position="271"/>
    </location>
</feature>
<organism evidence="2 3">
    <name type="scientific">Frigoriglobus tundricola</name>
    <dbReference type="NCBI Taxonomy" id="2774151"/>
    <lineage>
        <taxon>Bacteria</taxon>
        <taxon>Pseudomonadati</taxon>
        <taxon>Planctomycetota</taxon>
        <taxon>Planctomycetia</taxon>
        <taxon>Gemmatales</taxon>
        <taxon>Gemmataceae</taxon>
        <taxon>Frigoriglobus</taxon>
    </lineage>
</organism>
<feature type="compositionally biased region" description="Basic and acidic residues" evidence="1">
    <location>
        <begin position="60"/>
        <end position="76"/>
    </location>
</feature>
<feature type="region of interest" description="Disordered" evidence="1">
    <location>
        <begin position="1"/>
        <end position="77"/>
    </location>
</feature>
<gene>
    <name evidence="2" type="ORF">FTUN_6355</name>
</gene>
<proteinExistence type="predicted"/>
<protein>
    <recommendedName>
        <fullName evidence="4">Tetratricopeptide repeat protein</fullName>
    </recommendedName>
</protein>
<dbReference type="AlphaFoldDB" id="A0A6M5YZ90"/>
<dbReference type="Proteomes" id="UP000503447">
    <property type="component" value="Chromosome"/>
</dbReference>
<sequence length="394" mass="41488">MIGSAGLATHFYRQNERARRRAAGRGGAPRARALRRGPGGAPGRRGAGPRGAAVRPARAPADRRPAQRRARPDGRRAARVLRPGPALVRGRGAGRPTTCGRPSARCRAFWVEREQIVARLDGQPTTDLDRQWRADLLDLGILTAHFHARLVPAGTEGDAHRRALAVLDEAESLLGPSAALCLERAAHAGALGMSDLAEASGRARGAAAPHRLGPSRHRAGAAGRPGRRRGGGRVRAVPGARSGVRLGQPLSRRVPAPPGRRGRRARRRSRRASPWPRGRPGSSTTAPWPKRAPAGSTGRAPTTTGPSPSTTGSPRRCSAAPWFTSGRAARPRRSPTCGPHSRPVPPATVHYHTALVERAGGNPTAAVAALRECLACDPTHPEARAALADLTPGR</sequence>
<feature type="compositionally biased region" description="Gly residues" evidence="1">
    <location>
        <begin position="37"/>
        <end position="49"/>
    </location>
</feature>
<feature type="compositionally biased region" description="Basic residues" evidence="1">
    <location>
        <begin position="213"/>
        <end position="232"/>
    </location>
</feature>
<feature type="compositionally biased region" description="Low complexity" evidence="1">
    <location>
        <begin position="292"/>
        <end position="316"/>
    </location>
</feature>
<feature type="compositionally biased region" description="Low complexity" evidence="1">
    <location>
        <begin position="50"/>
        <end position="59"/>
    </location>
</feature>
<evidence type="ECO:0000256" key="1">
    <source>
        <dbReference type="SAM" id="MobiDB-lite"/>
    </source>
</evidence>
<evidence type="ECO:0000313" key="3">
    <source>
        <dbReference type="Proteomes" id="UP000503447"/>
    </source>
</evidence>
<evidence type="ECO:0000313" key="2">
    <source>
        <dbReference type="EMBL" id="QJW98760.1"/>
    </source>
</evidence>
<reference evidence="3" key="1">
    <citation type="submission" date="2020-05" db="EMBL/GenBank/DDBJ databases">
        <title>Frigoriglobus tundricola gen. nov., sp. nov., a psychrotolerant cellulolytic planctomycete of the family Gemmataceae with two divergent copies of 16S rRNA gene.</title>
        <authorList>
            <person name="Kulichevskaya I.S."/>
            <person name="Ivanova A.A."/>
            <person name="Naumoff D.G."/>
            <person name="Beletsky A.V."/>
            <person name="Rijpstra W.I.C."/>
            <person name="Sinninghe Damste J.S."/>
            <person name="Mardanov A.V."/>
            <person name="Ravin N.V."/>
            <person name="Dedysh S.N."/>
        </authorList>
    </citation>
    <scope>NUCLEOTIDE SEQUENCE [LARGE SCALE GENOMIC DNA]</scope>
    <source>
        <strain evidence="3">PL17</strain>
    </source>
</reference>
<dbReference type="EMBL" id="CP053452">
    <property type="protein sequence ID" value="QJW98760.1"/>
    <property type="molecule type" value="Genomic_DNA"/>
</dbReference>
<dbReference type="Pfam" id="PF13428">
    <property type="entry name" value="TPR_14"/>
    <property type="match status" value="1"/>
</dbReference>
<dbReference type="KEGG" id="ftj:FTUN_6355"/>
<evidence type="ECO:0008006" key="4">
    <source>
        <dbReference type="Google" id="ProtNLM"/>
    </source>
</evidence>
<name>A0A6M5YZ90_9BACT</name>